<dbReference type="SUPFAM" id="SSF63829">
    <property type="entry name" value="Calcium-dependent phosphotriesterase"/>
    <property type="match status" value="1"/>
</dbReference>
<dbReference type="Pfam" id="PF08450">
    <property type="entry name" value="SGL"/>
    <property type="match status" value="1"/>
</dbReference>
<gene>
    <name evidence="2" type="ORF">PTTW11_01420</name>
</gene>
<protein>
    <submittedName>
        <fullName evidence="2">Gluconolactonase</fullName>
    </submittedName>
</protein>
<dbReference type="InterPro" id="IPR013658">
    <property type="entry name" value="SGL"/>
</dbReference>
<sequence length="338" mass="37523">MIVPSWVQIHDSTARDILGHETKLDLLLEKTECPFAHEAGIYIPDDDSLWITSNQYPHPETGNPHIHISRIQLPSDTNSTKTEYVQINVANIPLPNGGVNYKNGVLFCAQGTLDTPGGIAFMSLAPSSGSTYEAKLLVSHFHGRPFNSPNDVVVHSDGSIWFTDPIYGWEQGIRPRPRLPNQVYRYDPATEDIRAIADGLCRPNGICFSPDESTVYITDTDWIHGDGTTDEMRASHIYAYDVIFRSRQPFLANRRLFAMADTGIPDGIKCDTDGNVYSGCGDGLNIWSPGGVLLAKILIDGGVANFCFGRDGQVFLLNENRLWRLQLARHRKGALLRL</sequence>
<feature type="domain" description="SMP-30/Gluconolactonase/LRE-like region" evidence="1">
    <location>
        <begin position="125"/>
        <end position="309"/>
    </location>
</feature>
<reference evidence="2" key="1">
    <citation type="submission" date="2021-02" db="EMBL/GenBank/DDBJ databases">
        <authorList>
            <person name="Syme A R."/>
            <person name="Syme A R."/>
            <person name="Moolhuijzen P."/>
        </authorList>
    </citation>
    <scope>NUCLEOTIDE SEQUENCE</scope>
    <source>
        <strain evidence="2">W1-1</strain>
    </source>
</reference>
<name>A0A6S6VBK1_9PLEO</name>
<proteinExistence type="predicted"/>
<evidence type="ECO:0000259" key="1">
    <source>
        <dbReference type="Pfam" id="PF08450"/>
    </source>
</evidence>
<dbReference type="AlphaFoldDB" id="A0A6S6VBK1"/>
<dbReference type="InterPro" id="IPR052988">
    <property type="entry name" value="Oryzine_lactonohydrolase"/>
</dbReference>
<evidence type="ECO:0000313" key="2">
    <source>
        <dbReference type="EMBL" id="CAE7002640.1"/>
    </source>
</evidence>
<dbReference type="PANTHER" id="PTHR47064:SF2">
    <property type="entry name" value="SMP-30_GLUCONOLACTONASE_LRE-LIKE REGION DOMAIN-CONTAINING PROTEIN-RELATED"/>
    <property type="match status" value="1"/>
</dbReference>
<dbReference type="PANTHER" id="PTHR47064">
    <property type="entry name" value="PUTATIVE (AFU_ORTHOLOGUE AFUA_1G08990)-RELATED"/>
    <property type="match status" value="1"/>
</dbReference>
<accession>A0A6S6VBK1</accession>
<evidence type="ECO:0000313" key="3">
    <source>
        <dbReference type="Proteomes" id="UP000472372"/>
    </source>
</evidence>
<dbReference type="Gene3D" id="2.120.10.30">
    <property type="entry name" value="TolB, C-terminal domain"/>
    <property type="match status" value="1"/>
</dbReference>
<dbReference type="Proteomes" id="UP000472372">
    <property type="component" value="Chromosome 1"/>
</dbReference>
<dbReference type="EMBL" id="HG992977">
    <property type="protein sequence ID" value="CAE7002640.1"/>
    <property type="molecule type" value="Genomic_DNA"/>
</dbReference>
<dbReference type="InterPro" id="IPR011042">
    <property type="entry name" value="6-blade_b-propeller_TolB-like"/>
</dbReference>
<organism evidence="2 3">
    <name type="scientific">Pyrenophora teres f. teres</name>
    <dbReference type="NCBI Taxonomy" id="97479"/>
    <lineage>
        <taxon>Eukaryota</taxon>
        <taxon>Fungi</taxon>
        <taxon>Dikarya</taxon>
        <taxon>Ascomycota</taxon>
        <taxon>Pezizomycotina</taxon>
        <taxon>Dothideomycetes</taxon>
        <taxon>Pleosporomycetidae</taxon>
        <taxon>Pleosporales</taxon>
        <taxon>Pleosporineae</taxon>
        <taxon>Pleosporaceae</taxon>
        <taxon>Pyrenophora</taxon>
    </lineage>
</organism>